<organism evidence="3 4">
    <name type="scientific">Mucilaginibacter galii</name>
    <dbReference type="NCBI Taxonomy" id="2005073"/>
    <lineage>
        <taxon>Bacteria</taxon>
        <taxon>Pseudomonadati</taxon>
        <taxon>Bacteroidota</taxon>
        <taxon>Sphingobacteriia</taxon>
        <taxon>Sphingobacteriales</taxon>
        <taxon>Sphingobacteriaceae</taxon>
        <taxon>Mucilaginibacter</taxon>
    </lineage>
</organism>
<name>A0A917N385_9SPHI</name>
<keyword evidence="4" id="KW-1185">Reference proteome</keyword>
<comment type="caution">
    <text evidence="3">The sequence shown here is derived from an EMBL/GenBank/DDBJ whole genome shotgun (WGS) entry which is preliminary data.</text>
</comment>
<reference evidence="3" key="2">
    <citation type="submission" date="2020-09" db="EMBL/GenBank/DDBJ databases">
        <authorList>
            <person name="Sun Q."/>
            <person name="Sedlacek I."/>
        </authorList>
    </citation>
    <scope>NUCLEOTIDE SEQUENCE</scope>
    <source>
        <strain evidence="3">CCM 8711</strain>
    </source>
</reference>
<dbReference type="Pfam" id="PF04738">
    <property type="entry name" value="Lant_dehydr_N"/>
    <property type="match status" value="1"/>
</dbReference>
<feature type="domain" description="Thiopeptide-type bacteriocin biosynthesis" evidence="2">
    <location>
        <begin position="459"/>
        <end position="716"/>
    </location>
</feature>
<dbReference type="InterPro" id="IPR006827">
    <property type="entry name" value="Lant_deHydtase_N"/>
</dbReference>
<accession>A0A917N385</accession>
<evidence type="ECO:0000259" key="2">
    <source>
        <dbReference type="Pfam" id="PF14028"/>
    </source>
</evidence>
<evidence type="ECO:0000313" key="4">
    <source>
        <dbReference type="Proteomes" id="UP000662074"/>
    </source>
</evidence>
<evidence type="ECO:0008006" key="5">
    <source>
        <dbReference type="Google" id="ProtNLM"/>
    </source>
</evidence>
<evidence type="ECO:0000259" key="1">
    <source>
        <dbReference type="Pfam" id="PF04738"/>
    </source>
</evidence>
<dbReference type="AlphaFoldDB" id="A0A917N385"/>
<proteinExistence type="predicted"/>
<gene>
    <name evidence="3" type="ORF">GCM10011425_34760</name>
</gene>
<dbReference type="EMBL" id="BMDO01000011">
    <property type="protein sequence ID" value="GGI52264.1"/>
    <property type="molecule type" value="Genomic_DNA"/>
</dbReference>
<reference evidence="3" key="1">
    <citation type="journal article" date="2014" name="Int. J. Syst. Evol. Microbiol.">
        <title>Complete genome sequence of Corynebacterium casei LMG S-19264T (=DSM 44701T), isolated from a smear-ripened cheese.</title>
        <authorList>
            <consortium name="US DOE Joint Genome Institute (JGI-PGF)"/>
            <person name="Walter F."/>
            <person name="Albersmeier A."/>
            <person name="Kalinowski J."/>
            <person name="Ruckert C."/>
        </authorList>
    </citation>
    <scope>NUCLEOTIDE SEQUENCE</scope>
    <source>
        <strain evidence="3">CCM 8711</strain>
    </source>
</reference>
<dbReference type="Pfam" id="PF14028">
    <property type="entry name" value="Lant_dehydr_C"/>
    <property type="match status" value="1"/>
</dbReference>
<feature type="domain" description="Lantibiotic dehydratase N-terminal" evidence="1">
    <location>
        <begin position="35"/>
        <end position="390"/>
    </location>
</feature>
<dbReference type="InterPro" id="IPR023809">
    <property type="entry name" value="Thiopep_bacteriocin_synth_dom"/>
</dbReference>
<dbReference type="NCBIfam" id="TIGR03891">
    <property type="entry name" value="thiopep_ocin"/>
    <property type="match status" value="1"/>
</dbReference>
<evidence type="ECO:0000313" key="3">
    <source>
        <dbReference type="EMBL" id="GGI52264.1"/>
    </source>
</evidence>
<dbReference type="Proteomes" id="UP000662074">
    <property type="component" value="Unassembled WGS sequence"/>
</dbReference>
<protein>
    <recommendedName>
        <fullName evidence="5">Lantibiotic dehydratase</fullName>
    </recommendedName>
</protein>
<sequence>MFRKKLVLNEITSGSKQAQLNVILQKAEASETPDHQISEKLKQAIAALHLISGTEDLPALTQFIKDFQHHFEGRMMPLLTAIDPEAGIGYQMPEGEKNNLLLETLNIQPKLIADHSMNWSALHALLLDVWLKNKSRVPIINLTMADLEKINHPEPSKPLTGTSVLFRLVDDQILIESAGGINTPALLGRFTVIDHRIKLAAQEMARYLEEQNPDVIFAELLHLTDPHIDNVNRRAHIYSYELPLTSPSTLPQSHQIEISDLYVTIANNRVVLFSKKHQKIVIPRLTSAYNHNLNKLPIFRFLADLPYQYSRYNLSLDLKQYFPGLSFYPRVQIEETIISLATWILNTEQIASLQAPDDQVKLSAFYQIRDDIKLSPYFTLSEGDQELVFDPSIEKDILIFCRCIAHKKEVMLKEHLYQKTIRQFNAFLMPAEKLTLPVPIVPSDEKLKGKRMFIPGSDWLYLKIYSPKLGANRLLLRLRPLLKKRYGKYRITQWFYIRYQDPAPHIRLRLMIAPEAISEVLLAFKAKMEDSIDQHVIREYQINIYTRELERYAAAGIEVTEQFFSISSELVMQFLFQNKKEGVVSNHLFALYTLRAIISVFTENLEDQISFALSSYQQFLPEFSGDTIKVGLDKKYRELASDIKYAFKLNDPALLSGSSAVGFAFVNSLTAIRQKLDGNVFEIMQYLRSIIHMHLNRIFVDDSRKQEMACYYLLYKKLVSDKGRNKFQQPRDR</sequence>